<sequence>MTQTPTNAAARSDARTSTAADLGRPGVSAVASAIIGAVAEAEGVGPEAVDSTLHCAIDADAVAALLAHDATDWRLRFPLDDHDVTVRGEGTVVVDGRAFPNRF</sequence>
<protein>
    <recommendedName>
        <fullName evidence="2">Halobacterial output domain-containing protein</fullName>
    </recommendedName>
</protein>
<gene>
    <name evidence="3" type="ORF">SAMN05443636_2265</name>
</gene>
<dbReference type="Proteomes" id="UP000184357">
    <property type="component" value="Unassembled WGS sequence"/>
</dbReference>
<dbReference type="EMBL" id="FQWV01000005">
    <property type="protein sequence ID" value="SHH27954.1"/>
    <property type="molecule type" value="Genomic_DNA"/>
</dbReference>
<accession>A0A1M5RNT2</accession>
<evidence type="ECO:0000256" key="1">
    <source>
        <dbReference type="SAM" id="MobiDB-lite"/>
    </source>
</evidence>
<feature type="region of interest" description="Disordered" evidence="1">
    <location>
        <begin position="1"/>
        <end position="23"/>
    </location>
</feature>
<evidence type="ECO:0000313" key="3">
    <source>
        <dbReference type="EMBL" id="SHH27954.1"/>
    </source>
</evidence>
<dbReference type="AlphaFoldDB" id="A0A1M5RNT2"/>
<proteinExistence type="predicted"/>
<dbReference type="InterPro" id="IPR040624">
    <property type="entry name" value="HalOD1"/>
</dbReference>
<evidence type="ECO:0000259" key="2">
    <source>
        <dbReference type="Pfam" id="PF18545"/>
    </source>
</evidence>
<name>A0A1M5RNT2_9EURY</name>
<reference evidence="3 4" key="1">
    <citation type="submission" date="2016-11" db="EMBL/GenBank/DDBJ databases">
        <authorList>
            <person name="Jaros S."/>
            <person name="Januszkiewicz K."/>
            <person name="Wedrychowicz H."/>
        </authorList>
    </citation>
    <scope>NUCLEOTIDE SEQUENCE [LARGE SCALE GENOMIC DNA]</scope>
    <source>
        <strain evidence="3 4">DSM 9297</strain>
    </source>
</reference>
<evidence type="ECO:0000313" key="4">
    <source>
        <dbReference type="Proteomes" id="UP000184357"/>
    </source>
</evidence>
<keyword evidence="4" id="KW-1185">Reference proteome</keyword>
<dbReference type="STRING" id="43928.SAMN05443636_2265"/>
<organism evidence="3 4">
    <name type="scientific">Halobaculum gomorrense</name>
    <dbReference type="NCBI Taxonomy" id="43928"/>
    <lineage>
        <taxon>Archaea</taxon>
        <taxon>Methanobacteriati</taxon>
        <taxon>Methanobacteriota</taxon>
        <taxon>Stenosarchaea group</taxon>
        <taxon>Halobacteria</taxon>
        <taxon>Halobacteriales</taxon>
        <taxon>Haloferacaceae</taxon>
        <taxon>Halobaculum</taxon>
    </lineage>
</organism>
<dbReference type="RefSeq" id="WP_079991609.1">
    <property type="nucleotide sequence ID" value="NZ_FQWV01000005.1"/>
</dbReference>
<dbReference type="Pfam" id="PF18545">
    <property type="entry name" value="HalOD1"/>
    <property type="match status" value="1"/>
</dbReference>
<feature type="compositionally biased region" description="Low complexity" evidence="1">
    <location>
        <begin position="8"/>
        <end position="23"/>
    </location>
</feature>
<feature type="domain" description="Halobacterial output" evidence="2">
    <location>
        <begin position="30"/>
        <end position="95"/>
    </location>
</feature>